<evidence type="ECO:0000313" key="2">
    <source>
        <dbReference type="EMBL" id="RXK09012.1"/>
    </source>
</evidence>
<organism evidence="2 4">
    <name type="scientific">Halarcobacter bivalviorum</name>
    <dbReference type="NCBI Taxonomy" id="663364"/>
    <lineage>
        <taxon>Bacteria</taxon>
        <taxon>Pseudomonadati</taxon>
        <taxon>Campylobacterota</taxon>
        <taxon>Epsilonproteobacteria</taxon>
        <taxon>Campylobacterales</taxon>
        <taxon>Arcobacteraceae</taxon>
        <taxon>Halarcobacter</taxon>
    </lineage>
</organism>
<name>A0AAX2A4B2_9BACT</name>
<dbReference type="KEGG" id="hbv:ABIV_1874"/>
<dbReference type="Proteomes" id="UP000253850">
    <property type="component" value="Chromosome"/>
</dbReference>
<evidence type="ECO:0000313" key="3">
    <source>
        <dbReference type="Proteomes" id="UP000253850"/>
    </source>
</evidence>
<dbReference type="EMBL" id="CP031217">
    <property type="protein sequence ID" value="AXH12863.1"/>
    <property type="molecule type" value="Genomic_DNA"/>
</dbReference>
<gene>
    <name evidence="1" type="ORF">ABIV_1874</name>
    <name evidence="2" type="ORF">CRV05_12095</name>
</gene>
<dbReference type="AlphaFoldDB" id="A0AAX2A4B2"/>
<evidence type="ECO:0008006" key="5">
    <source>
        <dbReference type="Google" id="ProtNLM"/>
    </source>
</evidence>
<sequence>MKKLFISLTILILLIIVAVYGILFTSPGNSFVASIIENKVNEGQKDVSLKVNDFVLTPNDILFKATIDDNSVINIEGKLNIFAKSVDLKYDININDLAKLENLTKQKLNGSFATKGIVKGNQEFAVVEGESFVASGKTTYDISLVNFNPKEILFSIKDAKIDELLHMVNQPKYSTGLLNIDAVIKNADINNLDGIVSSTITNAVLNRMAIQPKADKRAYPPIVYSSKTTTKLSGNIASSKVDFDSSIASLNIKKADFNLKDSSLVSDYKLFVKSLANLEQLINQRFNGNFTASGDVEYKNGNLKLSGISDIFKSNTTYNITTENNKAKTVKVKVTDAELAYILNFLNQPKFAIGKLNIDANILNADINNLDGKVLTTLSNGIVNNAVVNKEFDKKLIDKISFDTQIDTSLDKTIASSIVDVNSSLANIDMKEAVYNLKDLVFTSDYLLTVANLSKLNDVTGQKMRGEILLNGNIKQAKDELKVDGTSKLFGGDFNFTLLNDNFNAKIAGVEVKDLTHMMYYPEIFTSKSNIDVNFNTTSKMGTIKGSLVNGQFIENEFSTIINSFAKFDITKEIYKSVDIDSKINDNIINTLVDMQSKYTRIKVSNSTLDTKKNSIDVLVKTQIKEYEFDTKIKGNLSNPKVKVDTSKFVKDKIKSKVKEKLEEKLKDSILKDLFNKAPTPQEQIRKPASNEEIARAFKEMFGQN</sequence>
<proteinExistence type="predicted"/>
<reference evidence="2 4" key="1">
    <citation type="submission" date="2017-10" db="EMBL/GenBank/DDBJ databases">
        <title>Genomics of the genus Arcobacter.</title>
        <authorList>
            <person name="Perez-Cataluna A."/>
            <person name="Figueras M.J."/>
        </authorList>
    </citation>
    <scope>NUCLEOTIDE SEQUENCE [LARGE SCALE GENOMIC DNA]</scope>
    <source>
        <strain evidence="2 4">CECT 7835</strain>
    </source>
</reference>
<protein>
    <recommendedName>
        <fullName evidence="5">Outer membrane protein</fullName>
    </recommendedName>
</protein>
<keyword evidence="4" id="KW-1185">Reference proteome</keyword>
<dbReference type="RefSeq" id="WP_114839680.1">
    <property type="nucleotide sequence ID" value="NZ_CP031217.1"/>
</dbReference>
<reference evidence="1 3" key="2">
    <citation type="submission" date="2018-07" db="EMBL/GenBank/DDBJ databases">
        <title>Complete genome of the Arcobacter bivalviorum type strain LMG 26154.</title>
        <authorList>
            <person name="Miller W.G."/>
            <person name="Yee E."/>
            <person name="Bono J.L."/>
        </authorList>
    </citation>
    <scope>NUCLEOTIDE SEQUENCE [LARGE SCALE GENOMIC DNA]</scope>
    <source>
        <strain evidence="1 3">LMG 26154</strain>
    </source>
</reference>
<evidence type="ECO:0000313" key="1">
    <source>
        <dbReference type="EMBL" id="AXH12863.1"/>
    </source>
</evidence>
<accession>A0AAX2A4B2</accession>
<dbReference type="EMBL" id="PDKM01000008">
    <property type="protein sequence ID" value="RXK09012.1"/>
    <property type="molecule type" value="Genomic_DNA"/>
</dbReference>
<evidence type="ECO:0000313" key="4">
    <source>
        <dbReference type="Proteomes" id="UP000289193"/>
    </source>
</evidence>
<dbReference type="Proteomes" id="UP000289193">
    <property type="component" value="Unassembled WGS sequence"/>
</dbReference>